<organism evidence="7 8">
    <name type="scientific">Papaver somniferum</name>
    <name type="common">Opium poppy</name>
    <dbReference type="NCBI Taxonomy" id="3469"/>
    <lineage>
        <taxon>Eukaryota</taxon>
        <taxon>Viridiplantae</taxon>
        <taxon>Streptophyta</taxon>
        <taxon>Embryophyta</taxon>
        <taxon>Tracheophyta</taxon>
        <taxon>Spermatophyta</taxon>
        <taxon>Magnoliopsida</taxon>
        <taxon>Ranunculales</taxon>
        <taxon>Papaveraceae</taxon>
        <taxon>Papaveroideae</taxon>
        <taxon>Papaver</taxon>
    </lineage>
</organism>
<dbReference type="AlphaFoldDB" id="A0A4Y7L900"/>
<dbReference type="SUPFAM" id="SSF103473">
    <property type="entry name" value="MFS general substrate transporter"/>
    <property type="match status" value="1"/>
</dbReference>
<evidence type="ECO:0000256" key="4">
    <source>
        <dbReference type="ARBA" id="ARBA00022989"/>
    </source>
</evidence>
<dbReference type="GO" id="GO:0016020">
    <property type="term" value="C:membrane"/>
    <property type="evidence" value="ECO:0007669"/>
    <property type="project" value="UniProtKB-SubCell"/>
</dbReference>
<feature type="transmembrane region" description="Helical" evidence="6">
    <location>
        <begin position="99"/>
        <end position="118"/>
    </location>
</feature>
<keyword evidence="3 6" id="KW-0812">Transmembrane</keyword>
<proteinExistence type="predicted"/>
<sequence length="588" mass="65812">MAGMIHRRSTEIVEKDRPKCKEETLPPDDVVDHPLDRYRIYNTVIGSLVFGYYYGFILSRFYIQDDIQSIKQEIIRTGVLGAVIGSAIGGWINDFLGRKFAILFANALIFVSGVLLSIGDCSSDCWLATVWKTYIGLGVGMASITSPIYILEVSSTHLQEHLHTRNCMFFAVGKFIFFCADTKVTSYIQELEKTSDYMIAVVGFPALLQFVIMLSLPDSPIWLYKRNRKEAAIKEALRKIYSSDEVEKELGALSMSIKNETDCQDEKDFSVRSILLRIRTTWANPLERTKIVVSIGVQVAEQLMSENMIMYVLPCIMRMGGIFVSPNPKWDIWYMKFSLLTWCGLYGIHGSGLPYFTIKLRRRKTLLVKSYRMMVGLFVLSVIFIISPDNTEGVSKLETVTHFGDSACSSYISAPDADTWNCATCLRAGCGFCAGIDDKLMRAPGGACLTIEPNGTSASCLAEHRIWFTQDSVTRQCGISLPGAASIEFLLVCVVPYTFALESHMCSRMYKAEVRGKLVGTVAATNWIFFLAVIVSSYIINKVVGFPFSMLLISLISFSVTRLIKWSYLSVPEMKGSFQSEDSQSKVS</sequence>
<dbReference type="InterPro" id="IPR050814">
    <property type="entry name" value="Myo-inositol_Transporter"/>
</dbReference>
<evidence type="ECO:0000256" key="5">
    <source>
        <dbReference type="ARBA" id="ARBA00023136"/>
    </source>
</evidence>
<keyword evidence="4 6" id="KW-1133">Transmembrane helix</keyword>
<feature type="transmembrane region" description="Helical" evidence="6">
    <location>
        <begin position="370"/>
        <end position="387"/>
    </location>
</feature>
<dbReference type="Gene3D" id="1.20.1250.20">
    <property type="entry name" value="MFS general substrate transporter like domains"/>
    <property type="match status" value="1"/>
</dbReference>
<keyword evidence="5 6" id="KW-0472">Membrane</keyword>
<comment type="subcellular location">
    <subcellularLocation>
        <location evidence="1">Membrane</location>
        <topology evidence="1">Multi-pass membrane protein</topology>
    </subcellularLocation>
</comment>
<dbReference type="InterPro" id="IPR005828">
    <property type="entry name" value="MFS_sugar_transport-like"/>
</dbReference>
<evidence type="ECO:0000256" key="6">
    <source>
        <dbReference type="SAM" id="Phobius"/>
    </source>
</evidence>
<dbReference type="Pfam" id="PF00083">
    <property type="entry name" value="Sugar_tr"/>
    <property type="match status" value="1"/>
</dbReference>
<dbReference type="STRING" id="3469.A0A4Y7L900"/>
<dbReference type="Gramene" id="RZC81973">
    <property type="protein sequence ID" value="RZC81973"/>
    <property type="gene ID" value="C5167_044554"/>
</dbReference>
<dbReference type="EMBL" id="CM010724">
    <property type="protein sequence ID" value="RZC81973.1"/>
    <property type="molecule type" value="Genomic_DNA"/>
</dbReference>
<evidence type="ECO:0008006" key="9">
    <source>
        <dbReference type="Google" id="ProtNLM"/>
    </source>
</evidence>
<feature type="transmembrane region" description="Helical" evidence="6">
    <location>
        <begin position="197"/>
        <end position="216"/>
    </location>
</feature>
<evidence type="ECO:0000256" key="3">
    <source>
        <dbReference type="ARBA" id="ARBA00022692"/>
    </source>
</evidence>
<accession>A0A4Y7L900</accession>
<dbReference type="GO" id="GO:0022857">
    <property type="term" value="F:transmembrane transporter activity"/>
    <property type="evidence" value="ECO:0007669"/>
    <property type="project" value="InterPro"/>
</dbReference>
<dbReference type="OrthoDB" id="1975906at2759"/>
<dbReference type="Proteomes" id="UP000316621">
    <property type="component" value="Chromosome 10"/>
</dbReference>
<reference evidence="7 8" key="1">
    <citation type="journal article" date="2018" name="Science">
        <title>The opium poppy genome and morphinan production.</title>
        <authorList>
            <person name="Guo L."/>
            <person name="Winzer T."/>
            <person name="Yang X."/>
            <person name="Li Y."/>
            <person name="Ning Z."/>
            <person name="He Z."/>
            <person name="Teodor R."/>
            <person name="Lu Y."/>
            <person name="Bowser T.A."/>
            <person name="Graham I.A."/>
            <person name="Ye K."/>
        </authorList>
    </citation>
    <scope>NUCLEOTIDE SEQUENCE [LARGE SCALE GENOMIC DNA]</scope>
    <source>
        <strain evidence="8">cv. HN1</strain>
        <tissue evidence="7">Leaves</tissue>
    </source>
</reference>
<keyword evidence="2" id="KW-0813">Transport</keyword>
<evidence type="ECO:0000313" key="8">
    <source>
        <dbReference type="Proteomes" id="UP000316621"/>
    </source>
</evidence>
<gene>
    <name evidence="7" type="ORF">C5167_044554</name>
</gene>
<feature type="transmembrane region" description="Helical" evidence="6">
    <location>
        <begin position="479"/>
        <end position="497"/>
    </location>
</feature>
<dbReference type="InterPro" id="IPR036259">
    <property type="entry name" value="MFS_trans_sf"/>
</dbReference>
<protein>
    <recommendedName>
        <fullName evidence="9">Major facilitator superfamily (MFS) profile domain-containing protein</fullName>
    </recommendedName>
</protein>
<dbReference type="PRINTS" id="PR00171">
    <property type="entry name" value="SUGRTRNSPORT"/>
</dbReference>
<feature type="transmembrane region" description="Helical" evidence="6">
    <location>
        <begin position="518"/>
        <end position="540"/>
    </location>
</feature>
<feature type="transmembrane region" description="Helical" evidence="6">
    <location>
        <begin position="40"/>
        <end position="62"/>
    </location>
</feature>
<feature type="transmembrane region" description="Helical" evidence="6">
    <location>
        <begin position="74"/>
        <end position="93"/>
    </location>
</feature>
<feature type="transmembrane region" description="Helical" evidence="6">
    <location>
        <begin position="546"/>
        <end position="564"/>
    </location>
</feature>
<keyword evidence="8" id="KW-1185">Reference proteome</keyword>
<name>A0A4Y7L900_PAPSO</name>
<evidence type="ECO:0000313" key="7">
    <source>
        <dbReference type="EMBL" id="RZC81973.1"/>
    </source>
</evidence>
<feature type="transmembrane region" description="Helical" evidence="6">
    <location>
        <begin position="130"/>
        <end position="150"/>
    </location>
</feature>
<evidence type="ECO:0000256" key="2">
    <source>
        <dbReference type="ARBA" id="ARBA00022448"/>
    </source>
</evidence>
<evidence type="ECO:0000256" key="1">
    <source>
        <dbReference type="ARBA" id="ARBA00004141"/>
    </source>
</evidence>
<dbReference type="InterPro" id="IPR003663">
    <property type="entry name" value="Sugar/inositol_transpt"/>
</dbReference>
<dbReference type="PANTHER" id="PTHR48020:SF12">
    <property type="entry name" value="PROTON MYO-INOSITOL COTRANSPORTER"/>
    <property type="match status" value="1"/>
</dbReference>
<dbReference type="PANTHER" id="PTHR48020">
    <property type="entry name" value="PROTON MYO-INOSITOL COTRANSPORTER"/>
    <property type="match status" value="1"/>
</dbReference>